<dbReference type="InterPro" id="IPR001647">
    <property type="entry name" value="HTH_TetR"/>
</dbReference>
<dbReference type="Proteomes" id="UP001500736">
    <property type="component" value="Unassembled WGS sequence"/>
</dbReference>
<accession>A0ABN1JRK2</accession>
<reference evidence="3 4" key="1">
    <citation type="journal article" date="2019" name="Int. J. Syst. Evol. Microbiol.">
        <title>The Global Catalogue of Microorganisms (GCM) 10K type strain sequencing project: providing services to taxonomists for standard genome sequencing and annotation.</title>
        <authorList>
            <consortium name="The Broad Institute Genomics Platform"/>
            <consortium name="The Broad Institute Genome Sequencing Center for Infectious Disease"/>
            <person name="Wu L."/>
            <person name="Ma J."/>
        </authorList>
    </citation>
    <scope>NUCLEOTIDE SEQUENCE [LARGE SCALE GENOMIC DNA]</scope>
    <source>
        <strain evidence="3 4">JCM 15976</strain>
    </source>
</reference>
<proteinExistence type="predicted"/>
<feature type="domain" description="HTH tetR-type" evidence="2">
    <location>
        <begin position="31"/>
        <end position="74"/>
    </location>
</feature>
<dbReference type="SUPFAM" id="SSF46689">
    <property type="entry name" value="Homeodomain-like"/>
    <property type="match status" value="1"/>
</dbReference>
<evidence type="ECO:0000259" key="2">
    <source>
        <dbReference type="Pfam" id="PF00440"/>
    </source>
</evidence>
<evidence type="ECO:0000313" key="4">
    <source>
        <dbReference type="Proteomes" id="UP001500736"/>
    </source>
</evidence>
<keyword evidence="4" id="KW-1185">Reference proteome</keyword>
<dbReference type="Pfam" id="PF00440">
    <property type="entry name" value="TetR_N"/>
    <property type="match status" value="1"/>
</dbReference>
<evidence type="ECO:0000313" key="3">
    <source>
        <dbReference type="EMBL" id="GAA0745262.1"/>
    </source>
</evidence>
<dbReference type="Gene3D" id="1.10.357.10">
    <property type="entry name" value="Tetracycline Repressor, domain 2"/>
    <property type="match status" value="1"/>
</dbReference>
<comment type="caution">
    <text evidence="3">The sequence shown here is derived from an EMBL/GenBank/DDBJ whole genome shotgun (WGS) entry which is preliminary data.</text>
</comment>
<evidence type="ECO:0000256" key="1">
    <source>
        <dbReference type="ARBA" id="ARBA00023125"/>
    </source>
</evidence>
<dbReference type="EMBL" id="BAAAGF010000003">
    <property type="protein sequence ID" value="GAA0745262.1"/>
    <property type="molecule type" value="Genomic_DNA"/>
</dbReference>
<name>A0ABN1JRK2_9FLAO</name>
<sequence length="226" mass="26285">MNNLLSNIKIEVPSGTYLKDPESSTLGKKILTHSIILIDEMGFESFNFKKLGAAIQSNESSIYRYFESKHKLLVYLTSWYWGWLEYQLVIETYSLTSIEDKLKKAIEVLTRTTKNDNTYTHINEVLLNTIVINENSKSYLTKDVDDDNKEGFFMPYKRVVKRFSELISEYQPDYDYPLSLASTVIQGALHQQFVKDHFKTISNFNKQHTPTQFFTDLVLNALTYGK</sequence>
<gene>
    <name evidence="3" type="ORF">GCM10009431_20140</name>
</gene>
<protein>
    <submittedName>
        <fullName evidence="3">TetR/AcrR family transcriptional regulator</fullName>
    </submittedName>
</protein>
<dbReference type="InterPro" id="IPR009057">
    <property type="entry name" value="Homeodomain-like_sf"/>
</dbReference>
<organism evidence="3 4">
    <name type="scientific">Gaetbulibacter jejuensis</name>
    <dbReference type="NCBI Taxonomy" id="584607"/>
    <lineage>
        <taxon>Bacteria</taxon>
        <taxon>Pseudomonadati</taxon>
        <taxon>Bacteroidota</taxon>
        <taxon>Flavobacteriia</taxon>
        <taxon>Flavobacteriales</taxon>
        <taxon>Flavobacteriaceae</taxon>
        <taxon>Gaetbulibacter</taxon>
    </lineage>
</organism>
<keyword evidence="1" id="KW-0238">DNA-binding</keyword>
<dbReference type="RefSeq" id="WP_343797972.1">
    <property type="nucleotide sequence ID" value="NZ_BAAAGF010000003.1"/>
</dbReference>